<dbReference type="Proteomes" id="UP001147746">
    <property type="component" value="Unassembled WGS sequence"/>
</dbReference>
<accession>A0A9W9PPV9</accession>
<dbReference type="AlphaFoldDB" id="A0A9W9PPV9"/>
<reference evidence="2" key="2">
    <citation type="journal article" date="2023" name="IMA Fungus">
        <title>Comparative genomic study of the Penicillium genus elucidates a diverse pangenome and 15 lateral gene transfer events.</title>
        <authorList>
            <person name="Petersen C."/>
            <person name="Sorensen T."/>
            <person name="Nielsen M.R."/>
            <person name="Sondergaard T.E."/>
            <person name="Sorensen J.L."/>
            <person name="Fitzpatrick D.A."/>
            <person name="Frisvad J.C."/>
            <person name="Nielsen K.L."/>
        </authorList>
    </citation>
    <scope>NUCLEOTIDE SEQUENCE</scope>
    <source>
        <strain evidence="2">IBT 21472</strain>
    </source>
</reference>
<proteinExistence type="predicted"/>
<feature type="chain" id="PRO_5040880767" evidence="1">
    <location>
        <begin position="23"/>
        <end position="206"/>
    </location>
</feature>
<evidence type="ECO:0000256" key="1">
    <source>
        <dbReference type="SAM" id="SignalP"/>
    </source>
</evidence>
<organism evidence="2 3">
    <name type="scientific">Penicillium atrosanguineum</name>
    <dbReference type="NCBI Taxonomy" id="1132637"/>
    <lineage>
        <taxon>Eukaryota</taxon>
        <taxon>Fungi</taxon>
        <taxon>Dikarya</taxon>
        <taxon>Ascomycota</taxon>
        <taxon>Pezizomycotina</taxon>
        <taxon>Eurotiomycetes</taxon>
        <taxon>Eurotiomycetidae</taxon>
        <taxon>Eurotiales</taxon>
        <taxon>Aspergillaceae</taxon>
        <taxon>Penicillium</taxon>
    </lineage>
</organism>
<protein>
    <submittedName>
        <fullName evidence="2">Uncharacterized protein</fullName>
    </submittedName>
</protein>
<gene>
    <name evidence="2" type="ORF">N7476_009246</name>
</gene>
<sequence length="206" mass="22638">MLLQTPLSFFFLASGMVMGSTALNVNETLFSPVNELRHLVHRVGSVGLRLPGSQVHNELVNWISHSLHKIQGVEVQESRYDLITWEPKVGKNLSESGSLCIELKGKCHNIPIVGAIPYTLPTNGSSLTGPLIYIPPNQSISSVDVRGKIILREYAPLPVPNAYLFKDAYYISPDLAAQLNGTYERPYLSTPAVDLIDPVKVELMAS</sequence>
<feature type="signal peptide" evidence="1">
    <location>
        <begin position="1"/>
        <end position="22"/>
    </location>
</feature>
<keyword evidence="1" id="KW-0732">Signal</keyword>
<evidence type="ECO:0000313" key="2">
    <source>
        <dbReference type="EMBL" id="KAJ5302447.1"/>
    </source>
</evidence>
<keyword evidence="3" id="KW-1185">Reference proteome</keyword>
<dbReference type="EMBL" id="JAPZBO010000009">
    <property type="protein sequence ID" value="KAJ5302447.1"/>
    <property type="molecule type" value="Genomic_DNA"/>
</dbReference>
<evidence type="ECO:0000313" key="3">
    <source>
        <dbReference type="Proteomes" id="UP001147746"/>
    </source>
</evidence>
<name>A0A9W9PPV9_9EURO</name>
<reference evidence="2" key="1">
    <citation type="submission" date="2022-12" db="EMBL/GenBank/DDBJ databases">
        <authorList>
            <person name="Petersen C."/>
        </authorList>
    </citation>
    <scope>NUCLEOTIDE SEQUENCE</scope>
    <source>
        <strain evidence="2">IBT 21472</strain>
    </source>
</reference>
<comment type="caution">
    <text evidence="2">The sequence shown here is derived from an EMBL/GenBank/DDBJ whole genome shotgun (WGS) entry which is preliminary data.</text>
</comment>